<proteinExistence type="inferred from homology"/>
<dbReference type="Pfam" id="PF07715">
    <property type="entry name" value="Plug"/>
    <property type="match status" value="1"/>
</dbReference>
<gene>
    <name evidence="8" type="ORF">AW736_11310</name>
</gene>
<dbReference type="SUPFAM" id="SSF49452">
    <property type="entry name" value="Starch-binding domain-like"/>
    <property type="match status" value="1"/>
</dbReference>
<evidence type="ECO:0000256" key="5">
    <source>
        <dbReference type="SAM" id="SignalP"/>
    </source>
</evidence>
<evidence type="ECO:0000259" key="7">
    <source>
        <dbReference type="Pfam" id="PF07715"/>
    </source>
</evidence>
<dbReference type="RefSeq" id="WP_068770357.1">
    <property type="nucleotide sequence ID" value="NZ_CP109796.1"/>
</dbReference>
<dbReference type="GO" id="GO:0009279">
    <property type="term" value="C:cell outer membrane"/>
    <property type="evidence" value="ECO:0007669"/>
    <property type="project" value="UniProtKB-SubCell"/>
</dbReference>
<dbReference type="AlphaFoldDB" id="A0A178IJG0"/>
<feature type="chain" id="PRO_5008088966" description="TonB-dependent receptor" evidence="5">
    <location>
        <begin position="30"/>
        <end position="979"/>
    </location>
</feature>
<evidence type="ECO:0000313" key="9">
    <source>
        <dbReference type="Proteomes" id="UP000078486"/>
    </source>
</evidence>
<dbReference type="Pfam" id="PF00593">
    <property type="entry name" value="TonB_dep_Rec_b-barrel"/>
    <property type="match status" value="1"/>
</dbReference>
<keyword evidence="4" id="KW-0798">TonB box</keyword>
<dbReference type="STRING" id="1184151.AW736_11310"/>
<dbReference type="Proteomes" id="UP000078486">
    <property type="component" value="Unassembled WGS sequence"/>
</dbReference>
<accession>A0A178IJG0</accession>
<keyword evidence="3" id="KW-0998">Cell outer membrane</keyword>
<keyword evidence="5" id="KW-0732">Signal</keyword>
<dbReference type="SUPFAM" id="SSF56935">
    <property type="entry name" value="Porins"/>
    <property type="match status" value="1"/>
</dbReference>
<evidence type="ECO:0000313" key="8">
    <source>
        <dbReference type="EMBL" id="OAM89898.1"/>
    </source>
</evidence>
<keyword evidence="9" id="KW-1185">Reference proteome</keyword>
<comment type="subcellular location">
    <subcellularLocation>
        <location evidence="1 4">Cell outer membrane</location>
    </subcellularLocation>
</comment>
<dbReference type="NCBIfam" id="TIGR01782">
    <property type="entry name" value="TonB-Xanth-Caul"/>
    <property type="match status" value="1"/>
</dbReference>
<organism evidence="8 9">
    <name type="scientific">Termitidicoccus mucosus</name>
    <dbReference type="NCBI Taxonomy" id="1184151"/>
    <lineage>
        <taxon>Bacteria</taxon>
        <taxon>Pseudomonadati</taxon>
        <taxon>Verrucomicrobiota</taxon>
        <taxon>Opitutia</taxon>
        <taxon>Opitutales</taxon>
        <taxon>Opitutaceae</taxon>
        <taxon>Termitidicoccus</taxon>
    </lineage>
</organism>
<dbReference type="InterPro" id="IPR000531">
    <property type="entry name" value="Beta-barrel_TonB"/>
</dbReference>
<reference evidence="8 9" key="1">
    <citation type="submission" date="2016-01" db="EMBL/GenBank/DDBJ databases">
        <title>High potential of lignocellulose degradation of a new Verrucomicrobia species.</title>
        <authorList>
            <person name="Wang Y."/>
            <person name="Shi Y."/>
            <person name="Qiu Z."/>
            <person name="Liu S."/>
            <person name="Yang H."/>
        </authorList>
    </citation>
    <scope>NUCLEOTIDE SEQUENCE [LARGE SCALE GENOMIC DNA]</scope>
    <source>
        <strain evidence="8 9">TSB47</strain>
    </source>
</reference>
<dbReference type="PANTHER" id="PTHR40980">
    <property type="entry name" value="PLUG DOMAIN-CONTAINING PROTEIN"/>
    <property type="match status" value="1"/>
</dbReference>
<comment type="similarity">
    <text evidence="4">Belongs to the TonB-dependent receptor family.</text>
</comment>
<keyword evidence="2 4" id="KW-0472">Membrane</keyword>
<dbReference type="Gene3D" id="2.60.40.1120">
    <property type="entry name" value="Carboxypeptidase-like, regulatory domain"/>
    <property type="match status" value="1"/>
</dbReference>
<evidence type="ECO:0008006" key="10">
    <source>
        <dbReference type="Google" id="ProtNLM"/>
    </source>
</evidence>
<sequence>MKTLSTLFFAQVRLALLLAVCCLALPAMAQSGTGSIRGRVANEATGDYLVGASVELRELRQSALTDASGTYEFSKVPAGKYTLQVFYTGLDAAMREITVTAEAETGADFNLQAAVYKLEKFVVTGDREGDAVSITRQRNADNVKNVLALDAFGSVANEDPSDLLIRLPGVTPYMGDEGDVFAVQVRGVDTQLNSVTVDGNRMSTSGAMTRGFRYGNITAVAFEELEVIKAPTPDLDADSIGGTINMKTKSALTMRDRQRLTYKVGVQWLHDLWGEQPPYAQRHDMHLTSALTYQGLFDAFGGKKNLAITVSGFYFDNGRSYSATTRNYAYTLDAPAYNWDYYTKDLYNLNRQQSLTLKVDYKMGKYTTLSVGGMMANATQDQKMSYQTRAYLNGGGTNGSQINAGYTDSFTEVSANKTSNSRFELETSSNTYVEKMQQMQVDLVRKKGPITIDASGAYSTTTVDVNSYDPDGGTIFTRMSSVGWSLDSSRSKAFPTLKMTAPTGKNMQNLNDYTTTQISKDDNGRESQIYSASLNAEYKAHAGYVPILIKVGARYRQQIAATTGGDRRWDYAGTDLAALQDYGAAINPQYGIDAPFIDIRAASRDVYENPAAWREDYEFYEQYIRRDDRDLREDVRAAYIMGRTKLGRLGVVAGVRFEDTHARAQGYVRDLITPGTDKYNHSQQAARAESEYGPMQVFENDYSDLFPSVHFTYSFTKNILFRASYSTSIGRPTPSNLIPNMAIASDYINLGNPDLLPQHSDNYDLSFEWYFEPVGQLSFGAFQKNLTDFSYTNTTGVAGQDEYAWMDDSLNGREIRTPKNGGNARIRGMEISWRQQLTFLPGFLKGTSVYANYTRLETEGDYGDGQRSENQLPKFVPESFNMGFVFKYMNFWGRISSTYTGEYLDNYSSDPSQNRYKCARTICNASVSYKVNKFMTLFCDMTNIFDTPQEWYRATGHPERLVYHIENGPKLTIGVNGRF</sequence>
<dbReference type="GO" id="GO:0030246">
    <property type="term" value="F:carbohydrate binding"/>
    <property type="evidence" value="ECO:0007669"/>
    <property type="project" value="InterPro"/>
</dbReference>
<dbReference type="InterPro" id="IPR036942">
    <property type="entry name" value="Beta-barrel_TonB_sf"/>
</dbReference>
<dbReference type="InterPro" id="IPR010104">
    <property type="entry name" value="TonB_rcpt_bac"/>
</dbReference>
<dbReference type="InterPro" id="IPR013784">
    <property type="entry name" value="Carb-bd-like_fold"/>
</dbReference>
<evidence type="ECO:0000256" key="3">
    <source>
        <dbReference type="ARBA" id="ARBA00023237"/>
    </source>
</evidence>
<dbReference type="InterPro" id="IPR037066">
    <property type="entry name" value="Plug_dom_sf"/>
</dbReference>
<dbReference type="InterPro" id="IPR012910">
    <property type="entry name" value="Plug_dom"/>
</dbReference>
<dbReference type="Gene3D" id="2.40.170.20">
    <property type="entry name" value="TonB-dependent receptor, beta-barrel domain"/>
    <property type="match status" value="1"/>
</dbReference>
<protein>
    <recommendedName>
        <fullName evidence="10">TonB-dependent receptor</fullName>
    </recommendedName>
</protein>
<dbReference type="Pfam" id="PF13620">
    <property type="entry name" value="CarboxypepD_reg"/>
    <property type="match status" value="1"/>
</dbReference>
<feature type="signal peptide" evidence="5">
    <location>
        <begin position="1"/>
        <end position="29"/>
    </location>
</feature>
<feature type="domain" description="TonB-dependent receptor-like beta-barrel" evidence="6">
    <location>
        <begin position="505"/>
        <end position="943"/>
    </location>
</feature>
<dbReference type="Gene3D" id="2.170.130.10">
    <property type="entry name" value="TonB-dependent receptor, plug domain"/>
    <property type="match status" value="1"/>
</dbReference>
<dbReference type="EMBL" id="LRRQ01000076">
    <property type="protein sequence ID" value="OAM89898.1"/>
    <property type="molecule type" value="Genomic_DNA"/>
</dbReference>
<comment type="caution">
    <text evidence="8">The sequence shown here is derived from an EMBL/GenBank/DDBJ whole genome shotgun (WGS) entry which is preliminary data.</text>
</comment>
<evidence type="ECO:0000256" key="4">
    <source>
        <dbReference type="RuleBase" id="RU003357"/>
    </source>
</evidence>
<dbReference type="PANTHER" id="PTHR40980:SF4">
    <property type="entry name" value="TONB-DEPENDENT RECEPTOR-LIKE BETA-BARREL DOMAIN-CONTAINING PROTEIN"/>
    <property type="match status" value="1"/>
</dbReference>
<name>A0A178IJG0_9BACT</name>
<evidence type="ECO:0000259" key="6">
    <source>
        <dbReference type="Pfam" id="PF00593"/>
    </source>
</evidence>
<evidence type="ECO:0000256" key="2">
    <source>
        <dbReference type="ARBA" id="ARBA00023136"/>
    </source>
</evidence>
<evidence type="ECO:0000256" key="1">
    <source>
        <dbReference type="ARBA" id="ARBA00004442"/>
    </source>
</evidence>
<feature type="domain" description="TonB-dependent receptor plug" evidence="7">
    <location>
        <begin position="145"/>
        <end position="243"/>
    </location>
</feature>